<dbReference type="EnsemblFungi" id="EJT80152">
    <property type="protein sequence ID" value="EJT80152"/>
    <property type="gene ID" value="GGTG_00156"/>
</dbReference>
<dbReference type="RefSeq" id="XP_009216161.1">
    <property type="nucleotide sequence ID" value="XM_009217897.1"/>
</dbReference>
<dbReference type="Proteomes" id="UP000006039">
    <property type="component" value="Unassembled WGS sequence"/>
</dbReference>
<reference evidence="8" key="1">
    <citation type="submission" date="2010-07" db="EMBL/GenBank/DDBJ databases">
        <title>The genome sequence of Gaeumannomyces graminis var. tritici strain R3-111a-1.</title>
        <authorList>
            <consortium name="The Broad Institute Genome Sequencing Platform"/>
            <person name="Ma L.-J."/>
            <person name="Dead R."/>
            <person name="Young S."/>
            <person name="Zeng Q."/>
            <person name="Koehrsen M."/>
            <person name="Alvarado L."/>
            <person name="Berlin A."/>
            <person name="Chapman S.B."/>
            <person name="Chen Z."/>
            <person name="Freedman E."/>
            <person name="Gellesch M."/>
            <person name="Goldberg J."/>
            <person name="Griggs A."/>
            <person name="Gujja S."/>
            <person name="Heilman E.R."/>
            <person name="Heiman D."/>
            <person name="Hepburn T."/>
            <person name="Howarth C."/>
            <person name="Jen D."/>
            <person name="Larson L."/>
            <person name="Mehta T."/>
            <person name="Neiman D."/>
            <person name="Pearson M."/>
            <person name="Roberts A."/>
            <person name="Saif S."/>
            <person name="Shea T."/>
            <person name="Shenoy N."/>
            <person name="Sisk P."/>
            <person name="Stolte C."/>
            <person name="Sykes S."/>
            <person name="Walk T."/>
            <person name="White J."/>
            <person name="Yandava C."/>
            <person name="Haas B."/>
            <person name="Nusbaum C."/>
            <person name="Birren B."/>
        </authorList>
    </citation>
    <scope>NUCLEOTIDE SEQUENCE [LARGE SCALE GENOMIC DNA]</scope>
    <source>
        <strain evidence="8">R3-111a-1</strain>
    </source>
</reference>
<dbReference type="Gene3D" id="3.40.720.10">
    <property type="entry name" value="Alkaline Phosphatase, subunit A"/>
    <property type="match status" value="1"/>
</dbReference>
<dbReference type="InterPro" id="IPR007312">
    <property type="entry name" value="Phosphoesterase"/>
</dbReference>
<name>J3NFW2_GAET3</name>
<reference evidence="7" key="4">
    <citation type="journal article" date="2015" name="G3 (Bethesda)">
        <title>Genome sequences of three phytopathogenic species of the Magnaporthaceae family of fungi.</title>
        <authorList>
            <person name="Okagaki L.H."/>
            <person name="Nunes C.C."/>
            <person name="Sailsbery J."/>
            <person name="Clay B."/>
            <person name="Brown D."/>
            <person name="John T."/>
            <person name="Oh Y."/>
            <person name="Young N."/>
            <person name="Fitzgerald M."/>
            <person name="Haas B.J."/>
            <person name="Zeng Q."/>
            <person name="Young S."/>
            <person name="Adiconis X."/>
            <person name="Fan L."/>
            <person name="Levin J.Z."/>
            <person name="Mitchell T.K."/>
            <person name="Okubara P.A."/>
            <person name="Farman M.L."/>
            <person name="Kohn L.M."/>
            <person name="Birren B."/>
            <person name="Ma L.-J."/>
            <person name="Dean R.A."/>
        </authorList>
    </citation>
    <scope>NUCLEOTIDE SEQUENCE</scope>
    <source>
        <strain evidence="7">R3-111a-1</strain>
    </source>
</reference>
<dbReference type="EMBL" id="GL385395">
    <property type="protein sequence ID" value="EJT80152.1"/>
    <property type="molecule type" value="Genomic_DNA"/>
</dbReference>
<evidence type="ECO:0000256" key="4">
    <source>
        <dbReference type="SAM" id="MobiDB-lite"/>
    </source>
</evidence>
<dbReference type="FunFam" id="3.40.720.10:FF:000043">
    <property type="entry name" value="Acid phosphatase PHOa"/>
    <property type="match status" value="1"/>
</dbReference>
<feature type="chain" id="PRO_5015094062" description="acid phosphatase" evidence="5">
    <location>
        <begin position="19"/>
        <end position="482"/>
    </location>
</feature>
<dbReference type="HOGENOM" id="CLU_027977_2_0_1"/>
<evidence type="ECO:0000256" key="2">
    <source>
        <dbReference type="ARBA" id="ARBA00012646"/>
    </source>
</evidence>
<evidence type="ECO:0000256" key="1">
    <source>
        <dbReference type="ARBA" id="ARBA00000032"/>
    </source>
</evidence>
<protein>
    <recommendedName>
        <fullName evidence="2">acid phosphatase</fullName>
        <ecNumber evidence="2">3.1.3.2</ecNumber>
    </recommendedName>
</protein>
<accession>J3NFW2</accession>
<dbReference type="PANTHER" id="PTHR31956">
    <property type="entry name" value="NON-SPECIFIC PHOSPHOLIPASE C4-RELATED"/>
    <property type="match status" value="1"/>
</dbReference>
<dbReference type="EC" id="3.1.3.2" evidence="2"/>
<reference evidence="6" key="2">
    <citation type="submission" date="2010-07" db="EMBL/GenBank/DDBJ databases">
        <authorList>
            <consortium name="The Broad Institute Genome Sequencing Platform"/>
            <consortium name="Broad Institute Genome Sequencing Center for Infectious Disease"/>
            <person name="Ma L.-J."/>
            <person name="Dead R."/>
            <person name="Young S."/>
            <person name="Zeng Q."/>
            <person name="Koehrsen M."/>
            <person name="Alvarado L."/>
            <person name="Berlin A."/>
            <person name="Chapman S.B."/>
            <person name="Chen Z."/>
            <person name="Freedman E."/>
            <person name="Gellesch M."/>
            <person name="Goldberg J."/>
            <person name="Griggs A."/>
            <person name="Gujja S."/>
            <person name="Heilman E.R."/>
            <person name="Heiman D."/>
            <person name="Hepburn T."/>
            <person name="Howarth C."/>
            <person name="Jen D."/>
            <person name="Larson L."/>
            <person name="Mehta T."/>
            <person name="Neiman D."/>
            <person name="Pearson M."/>
            <person name="Roberts A."/>
            <person name="Saif S."/>
            <person name="Shea T."/>
            <person name="Shenoy N."/>
            <person name="Sisk P."/>
            <person name="Stolte C."/>
            <person name="Sykes S."/>
            <person name="Walk T."/>
            <person name="White J."/>
            <person name="Yandava C."/>
            <person name="Haas B."/>
            <person name="Nusbaum C."/>
            <person name="Birren B."/>
        </authorList>
    </citation>
    <scope>NUCLEOTIDE SEQUENCE</scope>
    <source>
        <strain evidence="6">R3-111a-1</strain>
    </source>
</reference>
<feature type="signal peptide" evidence="5">
    <location>
        <begin position="1"/>
        <end position="18"/>
    </location>
</feature>
<comment type="catalytic activity">
    <reaction evidence="1">
        <text>a phosphate monoester + H2O = an alcohol + phosphate</text>
        <dbReference type="Rhea" id="RHEA:15017"/>
        <dbReference type="ChEBI" id="CHEBI:15377"/>
        <dbReference type="ChEBI" id="CHEBI:30879"/>
        <dbReference type="ChEBI" id="CHEBI:43474"/>
        <dbReference type="ChEBI" id="CHEBI:67140"/>
        <dbReference type="EC" id="3.1.3.2"/>
    </reaction>
</comment>
<dbReference type="GO" id="GO:0003993">
    <property type="term" value="F:acid phosphatase activity"/>
    <property type="evidence" value="ECO:0007669"/>
    <property type="project" value="UniProtKB-EC"/>
</dbReference>
<reference evidence="6" key="3">
    <citation type="submission" date="2010-09" db="EMBL/GenBank/DDBJ databases">
        <title>Annotation of Gaeumannomyces graminis var. tritici R3-111a-1.</title>
        <authorList>
            <consortium name="The Broad Institute Genome Sequencing Platform"/>
            <person name="Ma L.-J."/>
            <person name="Dead R."/>
            <person name="Young S.K."/>
            <person name="Zeng Q."/>
            <person name="Gargeya S."/>
            <person name="Fitzgerald M."/>
            <person name="Haas B."/>
            <person name="Abouelleil A."/>
            <person name="Alvarado L."/>
            <person name="Arachchi H.M."/>
            <person name="Berlin A."/>
            <person name="Brown A."/>
            <person name="Chapman S.B."/>
            <person name="Chen Z."/>
            <person name="Dunbar C."/>
            <person name="Freedman E."/>
            <person name="Gearin G."/>
            <person name="Gellesch M."/>
            <person name="Goldberg J."/>
            <person name="Griggs A."/>
            <person name="Gujja S."/>
            <person name="Heiman D."/>
            <person name="Howarth C."/>
            <person name="Larson L."/>
            <person name="Lui A."/>
            <person name="MacDonald P.J.P."/>
            <person name="Mehta T."/>
            <person name="Montmayeur A."/>
            <person name="Murphy C."/>
            <person name="Neiman D."/>
            <person name="Pearson M."/>
            <person name="Priest M."/>
            <person name="Roberts A."/>
            <person name="Saif S."/>
            <person name="Shea T."/>
            <person name="Shenoy N."/>
            <person name="Sisk P."/>
            <person name="Stolte C."/>
            <person name="Sykes S."/>
            <person name="Yandava C."/>
            <person name="Wortman J."/>
            <person name="Nusbaum C."/>
            <person name="Birren B."/>
        </authorList>
    </citation>
    <scope>NUCLEOTIDE SEQUENCE</scope>
    <source>
        <strain evidence="6">R3-111a-1</strain>
    </source>
</reference>
<feature type="region of interest" description="Disordered" evidence="4">
    <location>
        <begin position="429"/>
        <end position="453"/>
    </location>
</feature>
<dbReference type="VEuPathDB" id="FungiDB:GGTG_00156"/>
<evidence type="ECO:0000313" key="7">
    <source>
        <dbReference type="EnsemblFungi" id="EJT80152"/>
    </source>
</evidence>
<proteinExistence type="predicted"/>
<feature type="compositionally biased region" description="Gly residues" evidence="4">
    <location>
        <begin position="434"/>
        <end position="445"/>
    </location>
</feature>
<gene>
    <name evidence="7" type="primary">20340614</name>
    <name evidence="6" type="ORF">GGTG_00156</name>
</gene>
<dbReference type="Pfam" id="PF04185">
    <property type="entry name" value="Phosphoesterase"/>
    <property type="match status" value="1"/>
</dbReference>
<evidence type="ECO:0000313" key="8">
    <source>
        <dbReference type="Proteomes" id="UP000006039"/>
    </source>
</evidence>
<keyword evidence="5" id="KW-0732">Signal</keyword>
<dbReference type="eggNOG" id="ENOG502QSRP">
    <property type="taxonomic scope" value="Eukaryota"/>
</dbReference>
<evidence type="ECO:0000313" key="6">
    <source>
        <dbReference type="EMBL" id="EJT80152.1"/>
    </source>
</evidence>
<organism evidence="6">
    <name type="scientific">Gaeumannomyces tritici (strain R3-111a-1)</name>
    <name type="common">Wheat and barley take-all root rot fungus</name>
    <name type="synonym">Gaeumannomyces graminis var. tritici</name>
    <dbReference type="NCBI Taxonomy" id="644352"/>
    <lineage>
        <taxon>Eukaryota</taxon>
        <taxon>Fungi</taxon>
        <taxon>Dikarya</taxon>
        <taxon>Ascomycota</taxon>
        <taxon>Pezizomycotina</taxon>
        <taxon>Sordariomycetes</taxon>
        <taxon>Sordariomycetidae</taxon>
        <taxon>Magnaporthales</taxon>
        <taxon>Magnaporthaceae</taxon>
        <taxon>Gaeumannomyces</taxon>
    </lineage>
</organism>
<dbReference type="GeneID" id="20340614"/>
<reference evidence="7" key="5">
    <citation type="submission" date="2018-04" db="UniProtKB">
        <authorList>
            <consortium name="EnsemblFungi"/>
        </authorList>
    </citation>
    <scope>IDENTIFICATION</scope>
    <source>
        <strain evidence="7">R3-111a-1</strain>
    </source>
</reference>
<dbReference type="PANTHER" id="PTHR31956:SF8">
    <property type="entry name" value="ACID PHOSPHATASE PHOA (AFU_ORTHOLOGUE AFUA_1G03570)"/>
    <property type="match status" value="1"/>
</dbReference>
<dbReference type="InterPro" id="IPR017850">
    <property type="entry name" value="Alkaline_phosphatase_core_sf"/>
</dbReference>
<evidence type="ECO:0000256" key="3">
    <source>
        <dbReference type="ARBA" id="ARBA00022801"/>
    </source>
</evidence>
<dbReference type="STRING" id="644352.J3NFW2"/>
<dbReference type="GO" id="GO:0009395">
    <property type="term" value="P:phospholipid catabolic process"/>
    <property type="evidence" value="ECO:0007669"/>
    <property type="project" value="TreeGrafter"/>
</dbReference>
<sequence length="482" mass="51480">MRLSTALGLAALLGSAASATLTGPPVIRKGKPPQQAPKMSLDEIRAAQATARVSSPTSNVKGVAFDRLIQIWLENTNYKAAAGDANFQWLASQGILLTNHFGVTHPSQPNYAAAAAGDHFGMDSGDFFRFPENISTVVDLLDTKSISWAAYQEHMPYAGYPGFNFSNQKNYANDYMRKHNPLILFDSIANNPDRASQIKNFTSFEQDLKNKKLPQWIFMTPNMTNDGHDTNYRFSARWTRSFLEPLLKDPYFMDGTLVMLTFDENEVYPTQNRVFTVLLGGAVDASLRGSQDTMFYNHYSSISTVSANWGLPSLGRWDCGANILSLVANKTSYQNVMPGGGDAGAAARSLESLFFNASYPGPASDKLYTPGWWPVPDTKSTCAAGNGILPAVVKAWSALPGPAYNYSDAFPYDDRSGSNTAATRVRGGRAVNAGGAGPAPGGGGASSSDKPKVHNAAGRAASAGVSCVGGVALVVAGLLSLL</sequence>
<dbReference type="AlphaFoldDB" id="J3NFW2"/>
<keyword evidence="3" id="KW-0378">Hydrolase</keyword>
<dbReference type="OrthoDB" id="5135119at2759"/>
<evidence type="ECO:0000256" key="5">
    <source>
        <dbReference type="SAM" id="SignalP"/>
    </source>
</evidence>
<keyword evidence="8" id="KW-1185">Reference proteome</keyword>